<dbReference type="InterPro" id="IPR045119">
    <property type="entry name" value="SUN1-5"/>
</dbReference>
<evidence type="ECO:0000256" key="5">
    <source>
        <dbReference type="SAM" id="Coils"/>
    </source>
</evidence>
<dbReference type="PROSITE" id="PS51469">
    <property type="entry name" value="SUN"/>
    <property type="match status" value="1"/>
</dbReference>
<evidence type="ECO:0000313" key="9">
    <source>
        <dbReference type="EMBL" id="KAH6591713.1"/>
    </source>
</evidence>
<dbReference type="InterPro" id="IPR012919">
    <property type="entry name" value="SUN_dom"/>
</dbReference>
<evidence type="ECO:0000256" key="4">
    <source>
        <dbReference type="ARBA" id="ARBA00023136"/>
    </source>
</evidence>
<accession>A0ABQ8F6U4</accession>
<evidence type="ECO:0000256" key="2">
    <source>
        <dbReference type="ARBA" id="ARBA00022692"/>
    </source>
</evidence>
<feature type="transmembrane region" description="Helical" evidence="7">
    <location>
        <begin position="338"/>
        <end position="363"/>
    </location>
</feature>
<sequence>MDTDVEEQSGTDVSESESYSSRRLRVRKKTDYAALNTGSPRRRTPSAGLNLTDATGRDKARRSSISSNASHVSSSSRRSALSNVTMETSPSSTSPTTPTALHFSRNIFDGIGGQSDLLSSSINAATTMRPASTSVQTASAWSRLSNSNNGIHNTSSGSLSTPLSASTFNPRADRSSTAANYMSFEESLSKNDSLTSTKEPLAQPPAPKDNASSYSPITPHIPLVPVTPSKFSLTSFFSPFRSPIRTPGLKRGSDATMTPRTRNRQTGQSWLGRIAMTSNEVELDYGSDQDSDESSPGERHTTFPDIFAEEAILEEPGAFLQFIDWLSDLWIIQIFIPIFSWIASVVALVIWGVAALCWNVLYYLCGQPLLYICWAMAITIGKVVSFCIGLFRHHRNVWLAGILGILGVYLVTTKPGVHVDFYSPVNLYKSSPTLHSLFSSNISIILERIYGALPSNEYEDTMQDDVSPIASNAAAGADRNLEIKLGRLEKRIAHVEQKLRVVSTGLSEATGDMKKQYSKLRGLIKEASIDHESSSTALLEKMRDMSDQLTKLDSRIEKSDRAMEHTTLDHARQLELVTTLMDSYKTDVMELDSQIKSNRQGLTDSDVALSKTVARLDLLFASINELDRKIQEYGDTDHIVERVLHTIKTQADLPGFLVARRSATTGEIELPPDLWKAIESRLSGLASHNHAEESTLVDGPLTEGSKERLKSFILLQIEDAHMRWAGLADMDQRIQTALDTALGDGQHESLKSRLDHQIENLHALLTTRADKLDALIHDTREQLAADLSVGGLNSHTLTSRLQDLEQQVHDHQNLLRDVSAEQERIKGVQLAQQQERQAELKKPNLSLDWDDFIQHNRQELAAITSAEIDAYIETKVILTRQQTLTMIESKIRSITSQTDHDISELTERINKLDVGSTPSHSHSDGPTLSQDAIEVLIHRVVASALEDYRADVLAIPDYALRSAGARVVSDLTSSTFSESFKPEFLNRLAKAVDVRKTSGQFPATALSQDISPGNCWAMAGSSGTLGIYLAESIIPTDITIEHSPIQTSIGNRHKSAPRHFELWAVFDVNAFASLDLSSDVVRRRVLPMRPDTLSNKRPAPPAGVLLGDFEFDPVKNSMRVYPLHRVLDIRVATVVVRFKSNWGHPNWTCIYRVRIHGRE</sequence>
<feature type="transmembrane region" description="Helical" evidence="7">
    <location>
        <begin position="398"/>
        <end position="417"/>
    </location>
</feature>
<dbReference type="Pfam" id="PF07738">
    <property type="entry name" value="Sad1_UNC"/>
    <property type="match status" value="2"/>
</dbReference>
<dbReference type="Proteomes" id="UP001648503">
    <property type="component" value="Unassembled WGS sequence"/>
</dbReference>
<feature type="region of interest" description="Disordered" evidence="6">
    <location>
        <begin position="1"/>
        <end position="100"/>
    </location>
</feature>
<name>A0ABQ8F6U4_9FUNG</name>
<feature type="region of interest" description="Disordered" evidence="6">
    <location>
        <begin position="152"/>
        <end position="174"/>
    </location>
</feature>
<gene>
    <name evidence="9" type="ORF">BASA50_008532</name>
</gene>
<feature type="compositionally biased region" description="Low complexity" evidence="6">
    <location>
        <begin position="63"/>
        <end position="99"/>
    </location>
</feature>
<keyword evidence="4 7" id="KW-0472">Membrane</keyword>
<keyword evidence="2 7" id="KW-0812">Transmembrane</keyword>
<organism evidence="9 10">
    <name type="scientific">Batrachochytrium salamandrivorans</name>
    <dbReference type="NCBI Taxonomy" id="1357716"/>
    <lineage>
        <taxon>Eukaryota</taxon>
        <taxon>Fungi</taxon>
        <taxon>Fungi incertae sedis</taxon>
        <taxon>Chytridiomycota</taxon>
        <taxon>Chytridiomycota incertae sedis</taxon>
        <taxon>Chytridiomycetes</taxon>
        <taxon>Rhizophydiales</taxon>
        <taxon>Rhizophydiales incertae sedis</taxon>
        <taxon>Batrachochytrium</taxon>
    </lineage>
</organism>
<feature type="compositionally biased region" description="Low complexity" evidence="6">
    <location>
        <begin position="154"/>
        <end position="167"/>
    </location>
</feature>
<reference evidence="9 10" key="1">
    <citation type="submission" date="2021-02" db="EMBL/GenBank/DDBJ databases">
        <title>Variation within the Batrachochytrium salamandrivorans European outbreak.</title>
        <authorList>
            <person name="Kelly M."/>
            <person name="Pasmans F."/>
            <person name="Shea T.P."/>
            <person name="Munoz J.F."/>
            <person name="Carranza S."/>
            <person name="Cuomo C.A."/>
            <person name="Martel A."/>
        </authorList>
    </citation>
    <scope>NUCLEOTIDE SEQUENCE [LARGE SCALE GENOMIC DNA]</scope>
    <source>
        <strain evidence="9 10">AMFP18/2</strain>
    </source>
</reference>
<dbReference type="Gene3D" id="2.60.120.260">
    <property type="entry name" value="Galactose-binding domain-like"/>
    <property type="match status" value="1"/>
</dbReference>
<feature type="domain" description="SUN" evidence="8">
    <location>
        <begin position="964"/>
        <end position="1159"/>
    </location>
</feature>
<evidence type="ECO:0000259" key="8">
    <source>
        <dbReference type="PROSITE" id="PS51469"/>
    </source>
</evidence>
<comment type="subcellular location">
    <subcellularLocation>
        <location evidence="1">Membrane</location>
    </subcellularLocation>
</comment>
<dbReference type="EMBL" id="JAFCIX010000401">
    <property type="protein sequence ID" value="KAH6591713.1"/>
    <property type="molecule type" value="Genomic_DNA"/>
</dbReference>
<keyword evidence="5" id="KW-0175">Coiled coil</keyword>
<evidence type="ECO:0000256" key="1">
    <source>
        <dbReference type="ARBA" id="ARBA00004370"/>
    </source>
</evidence>
<evidence type="ECO:0000256" key="7">
    <source>
        <dbReference type="SAM" id="Phobius"/>
    </source>
</evidence>
<feature type="transmembrane region" description="Helical" evidence="7">
    <location>
        <begin position="369"/>
        <end position="391"/>
    </location>
</feature>
<evidence type="ECO:0000313" key="10">
    <source>
        <dbReference type="Proteomes" id="UP001648503"/>
    </source>
</evidence>
<proteinExistence type="predicted"/>
<evidence type="ECO:0000256" key="6">
    <source>
        <dbReference type="SAM" id="MobiDB-lite"/>
    </source>
</evidence>
<keyword evidence="3 7" id="KW-1133">Transmembrane helix</keyword>
<protein>
    <recommendedName>
        <fullName evidence="8">SUN domain-containing protein</fullName>
    </recommendedName>
</protein>
<feature type="coiled-coil region" evidence="5">
    <location>
        <begin position="794"/>
        <end position="821"/>
    </location>
</feature>
<evidence type="ECO:0000256" key="3">
    <source>
        <dbReference type="ARBA" id="ARBA00022989"/>
    </source>
</evidence>
<dbReference type="PANTHER" id="PTHR12911">
    <property type="entry name" value="SAD1/UNC-84-LIKE PROTEIN-RELATED"/>
    <property type="match status" value="1"/>
</dbReference>
<feature type="region of interest" description="Disordered" evidence="6">
    <location>
        <begin position="187"/>
        <end position="214"/>
    </location>
</feature>
<keyword evidence="10" id="KW-1185">Reference proteome</keyword>
<comment type="caution">
    <text evidence="9">The sequence shown here is derived from an EMBL/GenBank/DDBJ whole genome shotgun (WGS) entry which is preliminary data.</text>
</comment>
<dbReference type="PANTHER" id="PTHR12911:SF8">
    <property type="entry name" value="KLAROID PROTEIN-RELATED"/>
    <property type="match status" value="1"/>
</dbReference>